<dbReference type="SUPFAM" id="SSF53756">
    <property type="entry name" value="UDP-Glycosyltransferase/glycogen phosphorylase"/>
    <property type="match status" value="1"/>
</dbReference>
<keyword evidence="1" id="KW-1133">Transmembrane helix</keyword>
<dbReference type="PANTHER" id="PTHR10788">
    <property type="entry name" value="TREHALOSE-6-PHOSPHATE SYNTHASE"/>
    <property type="match status" value="1"/>
</dbReference>
<dbReference type="GO" id="GO:0005829">
    <property type="term" value="C:cytosol"/>
    <property type="evidence" value="ECO:0007669"/>
    <property type="project" value="TreeGrafter"/>
</dbReference>
<dbReference type="EMBL" id="JAYMYQ010000006">
    <property type="protein sequence ID" value="KAK7324171.1"/>
    <property type="molecule type" value="Genomic_DNA"/>
</dbReference>
<dbReference type="GO" id="GO:0005992">
    <property type="term" value="P:trehalose biosynthetic process"/>
    <property type="evidence" value="ECO:0007669"/>
    <property type="project" value="InterPro"/>
</dbReference>
<gene>
    <name evidence="2" type="ORF">VNO77_27696</name>
</gene>
<dbReference type="PANTHER" id="PTHR10788:SF14">
    <property type="entry name" value="ALPHA,ALPHA-TREHALOSE-PHOSPHATE SYNTHASE [UDP-FORMING] 9-RELATED"/>
    <property type="match status" value="1"/>
</dbReference>
<protein>
    <submittedName>
        <fullName evidence="2">Uncharacterized protein</fullName>
    </submittedName>
</protein>
<name>A0AAN9Q6Q8_CANGL</name>
<organism evidence="2 3">
    <name type="scientific">Canavalia gladiata</name>
    <name type="common">Sword bean</name>
    <name type="synonym">Dolichos gladiatus</name>
    <dbReference type="NCBI Taxonomy" id="3824"/>
    <lineage>
        <taxon>Eukaryota</taxon>
        <taxon>Viridiplantae</taxon>
        <taxon>Streptophyta</taxon>
        <taxon>Embryophyta</taxon>
        <taxon>Tracheophyta</taxon>
        <taxon>Spermatophyta</taxon>
        <taxon>Magnoliopsida</taxon>
        <taxon>eudicotyledons</taxon>
        <taxon>Gunneridae</taxon>
        <taxon>Pentapetalae</taxon>
        <taxon>rosids</taxon>
        <taxon>fabids</taxon>
        <taxon>Fabales</taxon>
        <taxon>Fabaceae</taxon>
        <taxon>Papilionoideae</taxon>
        <taxon>50 kb inversion clade</taxon>
        <taxon>NPAAA clade</taxon>
        <taxon>indigoferoid/millettioid clade</taxon>
        <taxon>Phaseoleae</taxon>
        <taxon>Canavalia</taxon>
    </lineage>
</organism>
<dbReference type="Pfam" id="PF00982">
    <property type="entry name" value="Glyco_transf_20"/>
    <property type="match status" value="1"/>
</dbReference>
<dbReference type="Proteomes" id="UP001367508">
    <property type="component" value="Unassembled WGS sequence"/>
</dbReference>
<comment type="caution">
    <text evidence="2">The sequence shown here is derived from an EMBL/GenBank/DDBJ whole genome shotgun (WGS) entry which is preliminary data.</text>
</comment>
<evidence type="ECO:0000313" key="2">
    <source>
        <dbReference type="EMBL" id="KAK7324171.1"/>
    </source>
</evidence>
<keyword evidence="1" id="KW-0812">Transmembrane</keyword>
<reference evidence="2 3" key="1">
    <citation type="submission" date="2024-01" db="EMBL/GenBank/DDBJ databases">
        <title>The genomes of 5 underutilized Papilionoideae crops provide insights into root nodulation and disease resistanc.</title>
        <authorList>
            <person name="Jiang F."/>
        </authorList>
    </citation>
    <scope>NUCLEOTIDE SEQUENCE [LARGE SCALE GENOMIC DNA]</scope>
    <source>
        <strain evidence="2">LVBAO_FW01</strain>
        <tissue evidence="2">Leaves</tissue>
    </source>
</reference>
<keyword evidence="3" id="KW-1185">Reference proteome</keyword>
<keyword evidence="1" id="KW-0472">Membrane</keyword>
<dbReference type="InterPro" id="IPR001830">
    <property type="entry name" value="Glyco_trans_20"/>
</dbReference>
<accession>A0AAN9Q6Q8</accession>
<sequence>MPVSKKKLFRDCWMTLTVYQLFYSMISKRSSTLPFVNNNFVLSFIICNPYAQIMVITLTARFGKLMFLPTKYLLTKSWKTLLVRDEILRGLMNSDLIGFHTFDYFHHFLSCCNRMLGLDYESKRGHIGLDYFGRTIFIKIFPVGIHMGKLESVLNLSFTSGKLKEVQEEFKSEKVILCVEDMDILKGLSLKLLAVEQLLQQNPDLQGKVVLVQIVNTTRGSGKDVQEVKKETYLISKRINDTYSLDHYQLVILIDRPILTLRRVPIML</sequence>
<evidence type="ECO:0000313" key="3">
    <source>
        <dbReference type="Proteomes" id="UP001367508"/>
    </source>
</evidence>
<dbReference type="AlphaFoldDB" id="A0AAN9Q6Q8"/>
<proteinExistence type="predicted"/>
<dbReference type="GO" id="GO:0004805">
    <property type="term" value="F:trehalose-phosphatase activity"/>
    <property type="evidence" value="ECO:0007669"/>
    <property type="project" value="TreeGrafter"/>
</dbReference>
<dbReference type="Gene3D" id="3.40.50.2000">
    <property type="entry name" value="Glycogen Phosphorylase B"/>
    <property type="match status" value="2"/>
</dbReference>
<feature type="transmembrane region" description="Helical" evidence="1">
    <location>
        <begin position="40"/>
        <end position="62"/>
    </location>
</feature>
<evidence type="ECO:0000256" key="1">
    <source>
        <dbReference type="SAM" id="Phobius"/>
    </source>
</evidence>